<sequence>MLFLALVVFPYLDAVRTLATNAAVTLHATAVVAAQQQEAPQPPRLRGPLRRFVIPDRRAFEETNPSIRI</sequence>
<dbReference type="RefSeq" id="WP_118176527.1">
    <property type="nucleotide sequence ID" value="NZ_CATWTZ010000020.1"/>
</dbReference>
<name>A0A414NUR6_9FIRM</name>
<dbReference type="AlphaFoldDB" id="A0A414NUR6"/>
<accession>A0A414NUR6</accession>
<proteinExistence type="predicted"/>
<protein>
    <submittedName>
        <fullName evidence="1">Uncharacterized protein</fullName>
    </submittedName>
</protein>
<evidence type="ECO:0000313" key="2">
    <source>
        <dbReference type="Proteomes" id="UP000283442"/>
    </source>
</evidence>
<organism evidence="1 2">
    <name type="scientific">Mitsuokella multacida</name>
    <dbReference type="NCBI Taxonomy" id="52226"/>
    <lineage>
        <taxon>Bacteria</taxon>
        <taxon>Bacillati</taxon>
        <taxon>Bacillota</taxon>
        <taxon>Negativicutes</taxon>
        <taxon>Selenomonadales</taxon>
        <taxon>Selenomonadaceae</taxon>
        <taxon>Mitsuokella</taxon>
    </lineage>
</organism>
<comment type="caution">
    <text evidence="1">The sequence shown here is derived from an EMBL/GenBank/DDBJ whole genome shotgun (WGS) entry which is preliminary data.</text>
</comment>
<dbReference type="EMBL" id="QRHE01000010">
    <property type="protein sequence ID" value="RHF50866.1"/>
    <property type="molecule type" value="Genomic_DNA"/>
</dbReference>
<dbReference type="Proteomes" id="UP000283442">
    <property type="component" value="Unassembled WGS sequence"/>
</dbReference>
<gene>
    <name evidence="1" type="ORF">DW674_09515</name>
</gene>
<evidence type="ECO:0000313" key="1">
    <source>
        <dbReference type="EMBL" id="RHF50866.1"/>
    </source>
</evidence>
<reference evidence="1 2" key="1">
    <citation type="submission" date="2018-08" db="EMBL/GenBank/DDBJ databases">
        <title>A genome reference for cultivated species of the human gut microbiota.</title>
        <authorList>
            <person name="Zou Y."/>
            <person name="Xue W."/>
            <person name="Luo G."/>
        </authorList>
    </citation>
    <scope>NUCLEOTIDE SEQUENCE [LARGE SCALE GENOMIC DNA]</scope>
    <source>
        <strain evidence="1 2">AM25-21AC</strain>
    </source>
</reference>